<dbReference type="PROSITE" id="PS50086">
    <property type="entry name" value="TBC_RABGAP"/>
    <property type="match status" value="1"/>
</dbReference>
<name>A0A9J6EV39_RHIMP</name>
<dbReference type="SUPFAM" id="SSF47923">
    <property type="entry name" value="Ypt/Rab-GAP domain of gyp1p"/>
    <property type="match status" value="2"/>
</dbReference>
<accession>A0A9J6EV39</accession>
<organism evidence="2 3">
    <name type="scientific">Rhipicephalus microplus</name>
    <name type="common">Cattle tick</name>
    <name type="synonym">Boophilus microplus</name>
    <dbReference type="NCBI Taxonomy" id="6941"/>
    <lineage>
        <taxon>Eukaryota</taxon>
        <taxon>Metazoa</taxon>
        <taxon>Ecdysozoa</taxon>
        <taxon>Arthropoda</taxon>
        <taxon>Chelicerata</taxon>
        <taxon>Arachnida</taxon>
        <taxon>Acari</taxon>
        <taxon>Parasitiformes</taxon>
        <taxon>Ixodida</taxon>
        <taxon>Ixodoidea</taxon>
        <taxon>Ixodidae</taxon>
        <taxon>Rhipicephalinae</taxon>
        <taxon>Rhipicephalus</taxon>
        <taxon>Boophilus</taxon>
    </lineage>
</organism>
<dbReference type="AlphaFoldDB" id="A0A9J6EV39"/>
<dbReference type="VEuPathDB" id="VectorBase:LOC119184393"/>
<keyword evidence="3" id="KW-1185">Reference proteome</keyword>
<feature type="domain" description="Rab-GAP TBC" evidence="1">
    <location>
        <begin position="1"/>
        <end position="228"/>
    </location>
</feature>
<reference evidence="2" key="2">
    <citation type="submission" date="2021-09" db="EMBL/GenBank/DDBJ databases">
        <authorList>
            <person name="Jia N."/>
            <person name="Wang J."/>
            <person name="Shi W."/>
            <person name="Du L."/>
            <person name="Sun Y."/>
            <person name="Zhan W."/>
            <person name="Jiang J."/>
            <person name="Wang Q."/>
            <person name="Zhang B."/>
            <person name="Ji P."/>
            <person name="Sakyi L.B."/>
            <person name="Cui X."/>
            <person name="Yuan T."/>
            <person name="Jiang B."/>
            <person name="Yang W."/>
            <person name="Lam T.T.-Y."/>
            <person name="Chang Q."/>
            <person name="Ding S."/>
            <person name="Wang X."/>
            <person name="Zhu J."/>
            <person name="Ruan X."/>
            <person name="Zhao L."/>
            <person name="Wei J."/>
            <person name="Que T."/>
            <person name="Du C."/>
            <person name="Cheng J."/>
            <person name="Dai P."/>
            <person name="Han X."/>
            <person name="Huang E."/>
            <person name="Gao Y."/>
            <person name="Liu J."/>
            <person name="Shao H."/>
            <person name="Ye R."/>
            <person name="Li L."/>
            <person name="Wei W."/>
            <person name="Wang X."/>
            <person name="Wang C."/>
            <person name="Huo Q."/>
            <person name="Li W."/>
            <person name="Guo W."/>
            <person name="Chen H."/>
            <person name="Chen S."/>
            <person name="Zhou L."/>
            <person name="Zhou L."/>
            <person name="Ni X."/>
            <person name="Tian J."/>
            <person name="Zhou Y."/>
            <person name="Sheng Y."/>
            <person name="Liu T."/>
            <person name="Pan Y."/>
            <person name="Xia L."/>
            <person name="Li J."/>
            <person name="Zhao F."/>
            <person name="Cao W."/>
        </authorList>
    </citation>
    <scope>NUCLEOTIDE SEQUENCE</scope>
    <source>
        <strain evidence="2">Rmic-2018</strain>
        <tissue evidence="2">Larvae</tissue>
    </source>
</reference>
<dbReference type="Proteomes" id="UP000821866">
    <property type="component" value="Chromosome 10"/>
</dbReference>
<dbReference type="Gene3D" id="1.10.8.270">
    <property type="entry name" value="putative rabgap domain of human tbc1 domain family member 14 like domains"/>
    <property type="match status" value="1"/>
</dbReference>
<dbReference type="EMBL" id="JABSTU010000002">
    <property type="protein sequence ID" value="KAH8038185.1"/>
    <property type="molecule type" value="Genomic_DNA"/>
</dbReference>
<comment type="caution">
    <text evidence="2">The sequence shown here is derived from an EMBL/GenBank/DDBJ whole genome shotgun (WGS) entry which is preliminary data.</text>
</comment>
<dbReference type="PANTHER" id="PTHR46599:SF3">
    <property type="entry name" value="PIGGYBAC TRANSPOSABLE ELEMENT-DERIVED PROTEIN 4"/>
    <property type="match status" value="1"/>
</dbReference>
<evidence type="ECO:0000259" key="1">
    <source>
        <dbReference type="PROSITE" id="PS50086"/>
    </source>
</evidence>
<dbReference type="VEuPathDB" id="VectorBase:LOC119180223"/>
<dbReference type="FunFam" id="1.10.8.270:FF:000002">
    <property type="entry name" value="TBC1 domain family member 9B"/>
    <property type="match status" value="1"/>
</dbReference>
<dbReference type="SMART" id="SM00164">
    <property type="entry name" value="TBC"/>
    <property type="match status" value="1"/>
</dbReference>
<dbReference type="InterPro" id="IPR029526">
    <property type="entry name" value="PGBD"/>
</dbReference>
<dbReference type="Pfam" id="PF13843">
    <property type="entry name" value="DDE_Tnp_1_7"/>
    <property type="match status" value="1"/>
</dbReference>
<dbReference type="InterPro" id="IPR000195">
    <property type="entry name" value="Rab-GAP-TBC_dom"/>
</dbReference>
<dbReference type="Pfam" id="PF00566">
    <property type="entry name" value="RabGAP-TBC"/>
    <property type="match status" value="1"/>
</dbReference>
<proteinExistence type="predicted"/>
<dbReference type="Gene3D" id="1.10.472.80">
    <property type="entry name" value="Ypt/Rab-GAP domain of gyp1p, domain 3"/>
    <property type="match status" value="1"/>
</dbReference>
<gene>
    <name evidence="2" type="ORF">HPB51_024716</name>
</gene>
<sequence length="643" mass="73760">MLSLISRSSCCMDTIVASPNFLACLCFHCLQLETHPGYYRRAVSESMGKRNATSEEIERDLHRSLPEHPAFQSSQGINALRRLLNAYAWRNPAIGYCQAMNIVASVLLLYASEEEAFWLLVALCERLLPDYYNTKVVGALIDQEQYCVLSVLHLVPWLPKRLCAAALVRRGDGVLEDLARDHIPELYTKLDSLGVLSMISLSWFLTIFLSVIPFESAVNIVDCFFYDGAKVVFQVALAVLEANQERLLSCKDDGEAMMVLCSYLENVHNPQAAVCSRSAFQPTTGSKETVDILTLVYDSYSKYGFLTSGMIEKLRLKHRLSVVQYLRDKIVKWGYNLWVLADSNSSYTVQFSVYTGKRETPSVNGLAFDVVTSLCEMYFDQGYTLFMDNFYSSSLFLHLLERKTLACGTTRKDRHTFPAELKDSTWEKKAKRGDVRWLRHQGVLYLQWKDRRAVHMMSTAHTANSHVTATWKLKVAGQWKKVPIRKPRLIEEYDAGMLGVDRLDQLIASYNVLMKCVRWWKTLFFHCIDIAVVNSFILFEAHRREHPEIPELHRAPRYDQLAFRMELVKQLLGIEATGFGSAPPPRESVHKPKVMETRRNCKLLLASRKVEHKTSVFCETCGVYLCFIATRDCFGEWHRRHKE</sequence>
<evidence type="ECO:0000313" key="3">
    <source>
        <dbReference type="Proteomes" id="UP000821866"/>
    </source>
</evidence>
<evidence type="ECO:0000313" key="2">
    <source>
        <dbReference type="EMBL" id="KAH8038185.1"/>
    </source>
</evidence>
<reference evidence="2" key="1">
    <citation type="journal article" date="2020" name="Cell">
        <title>Large-Scale Comparative Analyses of Tick Genomes Elucidate Their Genetic Diversity and Vector Capacities.</title>
        <authorList>
            <consortium name="Tick Genome and Microbiome Consortium (TIGMIC)"/>
            <person name="Jia N."/>
            <person name="Wang J."/>
            <person name="Shi W."/>
            <person name="Du L."/>
            <person name="Sun Y."/>
            <person name="Zhan W."/>
            <person name="Jiang J.F."/>
            <person name="Wang Q."/>
            <person name="Zhang B."/>
            <person name="Ji P."/>
            <person name="Bell-Sakyi L."/>
            <person name="Cui X.M."/>
            <person name="Yuan T.T."/>
            <person name="Jiang B.G."/>
            <person name="Yang W.F."/>
            <person name="Lam T.T."/>
            <person name="Chang Q.C."/>
            <person name="Ding S.J."/>
            <person name="Wang X.J."/>
            <person name="Zhu J.G."/>
            <person name="Ruan X.D."/>
            <person name="Zhao L."/>
            <person name="Wei J.T."/>
            <person name="Ye R.Z."/>
            <person name="Que T.C."/>
            <person name="Du C.H."/>
            <person name="Zhou Y.H."/>
            <person name="Cheng J.X."/>
            <person name="Dai P.F."/>
            <person name="Guo W.B."/>
            <person name="Han X.H."/>
            <person name="Huang E.J."/>
            <person name="Li L.F."/>
            <person name="Wei W."/>
            <person name="Gao Y.C."/>
            <person name="Liu J.Z."/>
            <person name="Shao H.Z."/>
            <person name="Wang X."/>
            <person name="Wang C.C."/>
            <person name="Yang T.C."/>
            <person name="Huo Q.B."/>
            <person name="Li W."/>
            <person name="Chen H.Y."/>
            <person name="Chen S.E."/>
            <person name="Zhou L.G."/>
            <person name="Ni X.B."/>
            <person name="Tian J.H."/>
            <person name="Sheng Y."/>
            <person name="Liu T."/>
            <person name="Pan Y.S."/>
            <person name="Xia L.Y."/>
            <person name="Li J."/>
            <person name="Zhao F."/>
            <person name="Cao W.C."/>
        </authorList>
    </citation>
    <scope>NUCLEOTIDE SEQUENCE</scope>
    <source>
        <strain evidence="2">Rmic-2018</strain>
    </source>
</reference>
<protein>
    <recommendedName>
        <fullName evidence="1">Rab-GAP TBC domain-containing protein</fullName>
    </recommendedName>
</protein>
<dbReference type="PANTHER" id="PTHR46599">
    <property type="entry name" value="PIGGYBAC TRANSPOSABLE ELEMENT-DERIVED PROTEIN 4"/>
    <property type="match status" value="1"/>
</dbReference>
<dbReference type="InterPro" id="IPR035969">
    <property type="entry name" value="Rab-GAP_TBC_sf"/>
</dbReference>